<name>A0A7X0BPF5_9PSED</name>
<dbReference type="RefSeq" id="WP_184680332.1">
    <property type="nucleotide sequence ID" value="NZ_JACHLL010000001.1"/>
</dbReference>
<keyword evidence="2" id="KW-1185">Reference proteome</keyword>
<sequence>MQSQEQRQYHAMRAHIAQLLASGWQIIGRQPLQLRHGRKTCQVRHGMLISDSML</sequence>
<comment type="caution">
    <text evidence="1">The sequence shown here is derived from an EMBL/GenBank/DDBJ whole genome shotgun (WGS) entry which is preliminary data.</text>
</comment>
<protein>
    <submittedName>
        <fullName evidence="1">Uncharacterized protein</fullName>
    </submittedName>
</protein>
<evidence type="ECO:0000313" key="2">
    <source>
        <dbReference type="Proteomes" id="UP000557193"/>
    </source>
</evidence>
<dbReference type="Proteomes" id="UP000557193">
    <property type="component" value="Unassembled WGS sequence"/>
</dbReference>
<evidence type="ECO:0000313" key="1">
    <source>
        <dbReference type="EMBL" id="MBB6340345.1"/>
    </source>
</evidence>
<accession>A0A7X0BPF5</accession>
<reference evidence="1 2" key="1">
    <citation type="submission" date="2020-08" db="EMBL/GenBank/DDBJ databases">
        <title>Functional genomics of gut bacteria from endangered species of beetles.</title>
        <authorList>
            <person name="Carlos-Shanley C."/>
        </authorList>
    </citation>
    <scope>NUCLEOTIDE SEQUENCE [LARGE SCALE GENOMIC DNA]</scope>
    <source>
        <strain evidence="1 2">S00202</strain>
    </source>
</reference>
<dbReference type="AlphaFoldDB" id="A0A7X0BPF5"/>
<organism evidence="1 2">
    <name type="scientific">Pseudomonas fluvialis</name>
    <dbReference type="NCBI Taxonomy" id="1793966"/>
    <lineage>
        <taxon>Bacteria</taxon>
        <taxon>Pseudomonadati</taxon>
        <taxon>Pseudomonadota</taxon>
        <taxon>Gammaproteobacteria</taxon>
        <taxon>Pseudomonadales</taxon>
        <taxon>Pseudomonadaceae</taxon>
        <taxon>Pseudomonas</taxon>
    </lineage>
</organism>
<gene>
    <name evidence="1" type="ORF">HNP49_000495</name>
</gene>
<proteinExistence type="predicted"/>
<dbReference type="EMBL" id="JACHLL010000001">
    <property type="protein sequence ID" value="MBB6340345.1"/>
    <property type="molecule type" value="Genomic_DNA"/>
</dbReference>